<name>A0A4Q0AGH5_9BACT</name>
<protein>
    <recommendedName>
        <fullName evidence="4">Guanylate kinase-like domain-containing protein</fullName>
    </recommendedName>
</protein>
<dbReference type="PROSITE" id="PS50052">
    <property type="entry name" value="GUANYLATE_KINASE_2"/>
    <property type="match status" value="1"/>
</dbReference>
<keyword evidence="2" id="KW-0808">Transferase</keyword>
<dbReference type="Gene3D" id="3.40.50.300">
    <property type="entry name" value="P-loop containing nucleotide triphosphate hydrolases"/>
    <property type="match status" value="1"/>
</dbReference>
<reference evidence="5" key="1">
    <citation type="submission" date="2019-01" db="EMBL/GenBank/DDBJ databases">
        <title>Genomic signatures and co-occurrence patterns of the ultra-small Saccharimodia (Patescibacteria phylum) suggest a symbiotic lifestyle.</title>
        <authorList>
            <person name="Lemos L."/>
            <person name="Medeiros J."/>
            <person name="Andreote F."/>
            <person name="Fernandes G."/>
            <person name="Varani A."/>
            <person name="Oliveira G."/>
            <person name="Pylro V."/>
        </authorList>
    </citation>
    <scope>NUCLEOTIDE SEQUENCE [LARGE SCALE GENOMIC DNA]</scope>
    <source>
        <strain evidence="5">AMD02</strain>
    </source>
</reference>
<dbReference type="CDD" id="cd00071">
    <property type="entry name" value="GMPK"/>
    <property type="match status" value="1"/>
</dbReference>
<dbReference type="Pfam" id="PF00625">
    <property type="entry name" value="Guanylate_kin"/>
    <property type="match status" value="1"/>
</dbReference>
<dbReference type="Proteomes" id="UP000289257">
    <property type="component" value="Unassembled WGS sequence"/>
</dbReference>
<dbReference type="InterPro" id="IPR008144">
    <property type="entry name" value="Guanylate_kin-like_dom"/>
</dbReference>
<sequence>MDLEQLTQGYTPTPETVELVKNTKITLLVGISGAGKDTIKRQLLQKEGYCDIVSHTTRKPRNNNGIMEIDGEDYHFISPDTARTMLVRQAFIEAKFVHDTLYGTSANEVRLAHAANKIAVTDIDVQGVDEYKELSQDVIAIFILPPSYGVWRERLQKRYVTVEEFQAEWPKRRESAIMELEKALFVPYYHFIINDALDRSVRIVDEIAQHGDVFHRKDDVARLLARDILDEIRAHN</sequence>
<feature type="domain" description="Guanylate kinase-like" evidence="4">
    <location>
        <begin position="23"/>
        <end position="209"/>
    </location>
</feature>
<dbReference type="PANTHER" id="PTHR23117">
    <property type="entry name" value="GUANYLATE KINASE-RELATED"/>
    <property type="match status" value="1"/>
</dbReference>
<evidence type="ECO:0000256" key="2">
    <source>
        <dbReference type="ARBA" id="ARBA00022679"/>
    </source>
</evidence>
<dbReference type="PANTHER" id="PTHR23117:SF13">
    <property type="entry name" value="GUANYLATE KINASE"/>
    <property type="match status" value="1"/>
</dbReference>
<dbReference type="SUPFAM" id="SSF52540">
    <property type="entry name" value="P-loop containing nucleoside triphosphate hydrolases"/>
    <property type="match status" value="1"/>
</dbReference>
<dbReference type="GO" id="GO:0005829">
    <property type="term" value="C:cytosol"/>
    <property type="evidence" value="ECO:0007669"/>
    <property type="project" value="TreeGrafter"/>
</dbReference>
<evidence type="ECO:0000259" key="4">
    <source>
        <dbReference type="PROSITE" id="PS50052"/>
    </source>
</evidence>
<comment type="similarity">
    <text evidence="1">Belongs to the guanylate kinase family.</text>
</comment>
<organism evidence="5 6">
    <name type="scientific">Candidatus Microsaccharimonas sossegonensis</name>
    <dbReference type="NCBI Taxonomy" id="2506948"/>
    <lineage>
        <taxon>Bacteria</taxon>
        <taxon>Candidatus Saccharimonadota</taxon>
        <taxon>Candidatus Saccharimonadia</taxon>
        <taxon>Candidatus Saccharimonadales</taxon>
        <taxon>Candidatus Saccharimonadaceae</taxon>
        <taxon>Candidatus Microsaccharimonas</taxon>
    </lineage>
</organism>
<keyword evidence="3" id="KW-0418">Kinase</keyword>
<dbReference type="SMART" id="SM00072">
    <property type="entry name" value="GuKc"/>
    <property type="match status" value="1"/>
</dbReference>
<keyword evidence="6" id="KW-1185">Reference proteome</keyword>
<evidence type="ECO:0000313" key="5">
    <source>
        <dbReference type="EMBL" id="RWZ78251.1"/>
    </source>
</evidence>
<proteinExistence type="inferred from homology"/>
<gene>
    <name evidence="5" type="ORF">EOT05_00590</name>
</gene>
<dbReference type="InterPro" id="IPR008145">
    <property type="entry name" value="GK/Ca_channel_bsu"/>
</dbReference>
<dbReference type="InterPro" id="IPR027417">
    <property type="entry name" value="P-loop_NTPase"/>
</dbReference>
<evidence type="ECO:0000313" key="6">
    <source>
        <dbReference type="Proteomes" id="UP000289257"/>
    </source>
</evidence>
<evidence type="ECO:0000256" key="3">
    <source>
        <dbReference type="ARBA" id="ARBA00022777"/>
    </source>
</evidence>
<dbReference type="GO" id="GO:0004385">
    <property type="term" value="F:GMP kinase activity"/>
    <property type="evidence" value="ECO:0007669"/>
    <property type="project" value="TreeGrafter"/>
</dbReference>
<dbReference type="EMBL" id="SCKX01000001">
    <property type="protein sequence ID" value="RWZ78251.1"/>
    <property type="molecule type" value="Genomic_DNA"/>
</dbReference>
<comment type="caution">
    <text evidence="5">The sequence shown here is derived from an EMBL/GenBank/DDBJ whole genome shotgun (WGS) entry which is preliminary data.</text>
</comment>
<dbReference type="AlphaFoldDB" id="A0A4Q0AGH5"/>
<evidence type="ECO:0000256" key="1">
    <source>
        <dbReference type="ARBA" id="ARBA00005790"/>
    </source>
</evidence>
<accession>A0A4Q0AGH5</accession>